<sequence length="74" mass="8127">MNVSELKAGESAIIKSVEHVDAFLQQRLLSIGVLPGCELCLKRASFMKGPCILECRGQSISIRQKDAQMIEVHA</sequence>
<keyword evidence="4" id="KW-1185">Reference proteome</keyword>
<dbReference type="SUPFAM" id="SSF50037">
    <property type="entry name" value="C-terminal domain of transcriptional repressors"/>
    <property type="match status" value="1"/>
</dbReference>
<dbReference type="PANTHER" id="PTHR42954:SF1">
    <property type="entry name" value="FERROUS IRON TRANSPORTER FEOA DOMAIN-CONTAINING PROTEIN"/>
    <property type="match status" value="1"/>
</dbReference>
<dbReference type="PANTHER" id="PTHR42954">
    <property type="entry name" value="FE(2+) TRANSPORT PROTEIN A"/>
    <property type="match status" value="1"/>
</dbReference>
<dbReference type="OrthoDB" id="9811076at2"/>
<evidence type="ECO:0000313" key="3">
    <source>
        <dbReference type="EMBL" id="AYC28597.1"/>
    </source>
</evidence>
<name>A0A385YRH0_9BACL</name>
<evidence type="ECO:0000313" key="4">
    <source>
        <dbReference type="Proteomes" id="UP000265725"/>
    </source>
</evidence>
<proteinExistence type="predicted"/>
<dbReference type="RefSeq" id="WP_119882342.1">
    <property type="nucleotide sequence ID" value="NZ_CP032418.1"/>
</dbReference>
<dbReference type="KEGG" id="paek:D3873_01445"/>
<evidence type="ECO:0000259" key="2">
    <source>
        <dbReference type="SMART" id="SM00899"/>
    </source>
</evidence>
<dbReference type="InterPro" id="IPR038157">
    <property type="entry name" value="FeoA_core_dom"/>
</dbReference>
<protein>
    <submittedName>
        <fullName evidence="3">Ferrous iron transport protein A</fullName>
    </submittedName>
</protein>
<feature type="domain" description="Ferrous iron transporter FeoA-like" evidence="2">
    <location>
        <begin position="1"/>
        <end position="74"/>
    </location>
</feature>
<dbReference type="GO" id="GO:0046914">
    <property type="term" value="F:transition metal ion binding"/>
    <property type="evidence" value="ECO:0007669"/>
    <property type="project" value="InterPro"/>
</dbReference>
<dbReference type="Gene3D" id="2.30.30.90">
    <property type="match status" value="1"/>
</dbReference>
<dbReference type="InterPro" id="IPR052713">
    <property type="entry name" value="FeoA"/>
</dbReference>
<keyword evidence="1" id="KW-0408">Iron</keyword>
<dbReference type="EMBL" id="CP032418">
    <property type="protein sequence ID" value="AYC28597.1"/>
    <property type="molecule type" value="Genomic_DNA"/>
</dbReference>
<dbReference type="Pfam" id="PF04023">
    <property type="entry name" value="FeoA"/>
    <property type="match status" value="1"/>
</dbReference>
<evidence type="ECO:0000256" key="1">
    <source>
        <dbReference type="ARBA" id="ARBA00023004"/>
    </source>
</evidence>
<gene>
    <name evidence="3" type="ORF">D3873_01445</name>
</gene>
<organism evidence="3 4">
    <name type="scientific">Paenisporosarcina cavernae</name>
    <dbReference type="NCBI Taxonomy" id="2320858"/>
    <lineage>
        <taxon>Bacteria</taxon>
        <taxon>Bacillati</taxon>
        <taxon>Bacillota</taxon>
        <taxon>Bacilli</taxon>
        <taxon>Bacillales</taxon>
        <taxon>Caryophanaceae</taxon>
        <taxon>Paenisporosarcina</taxon>
    </lineage>
</organism>
<reference evidence="4" key="1">
    <citation type="submission" date="2018-09" db="EMBL/GenBank/DDBJ databases">
        <authorList>
            <person name="Zhu H."/>
        </authorList>
    </citation>
    <scope>NUCLEOTIDE SEQUENCE [LARGE SCALE GENOMIC DNA]</scope>
    <source>
        <strain evidence="4">K2R23-3</strain>
    </source>
</reference>
<dbReference type="AlphaFoldDB" id="A0A385YRH0"/>
<dbReference type="SMART" id="SM00899">
    <property type="entry name" value="FeoA"/>
    <property type="match status" value="1"/>
</dbReference>
<dbReference type="Proteomes" id="UP000265725">
    <property type="component" value="Chromosome"/>
</dbReference>
<dbReference type="InterPro" id="IPR007167">
    <property type="entry name" value="Fe-transptr_FeoA-like"/>
</dbReference>
<dbReference type="InterPro" id="IPR008988">
    <property type="entry name" value="Transcriptional_repressor_C"/>
</dbReference>
<accession>A0A385YRH0</accession>